<dbReference type="RefSeq" id="WP_103936853.1">
    <property type="nucleotide sequence ID" value="NZ_FNVO01000002.1"/>
</dbReference>
<protein>
    <submittedName>
        <fullName evidence="12">PTS system N-acetylglucosamine-specific IIC component, Glc family</fullName>
    </submittedName>
</protein>
<feature type="transmembrane region" description="Helical" evidence="10">
    <location>
        <begin position="103"/>
        <end position="123"/>
    </location>
</feature>
<sequence>MSSSTAVGGTAAPQRGSSVLAVLQRIGRSLMLPIAVLPAAGLLLRLGQPDVLGENDDAWISFAGSDRVAEVFAAAGGALFNWLPLLFAVGVAVGFARKSDGSTALAAVVGYLVFHYVSMNMFFHSDELRPRVVKALFDPDNPGKPNEVLDLAAGNPTQVLGGIVIGITAALLYQRYYRIKLPAWLAFFGGRRFVPIITAFTATLLGLLFGLIWPLLGGWLTNFGEWMERNSTLGAGVYGVVNRLLLPLGLHHIPNNVVWFQIPECTVGGKTYTGDLNCYLNGADGAGWSMAGYFPVLMFALPAAALAIWHAAPRHRRAAVGGIMFSAALTAFVTGITEPIEFAFIFVAPVLFGVHAVLTGVSMALADALNMKLGFSFSAGAIDMVLNASKDNTKNLLGLIILGLIYAVVYYFLFSVLIRAMNIPTPGREPEGTESVAADPSAAPEVAAASASTEAGASPSSGAKAKSESSDG</sequence>
<evidence type="ECO:0000256" key="6">
    <source>
        <dbReference type="ARBA" id="ARBA00022692"/>
    </source>
</evidence>
<dbReference type="AlphaFoldDB" id="A0A1H5W923"/>
<gene>
    <name evidence="12" type="ORF">SAMN04489712_102632</name>
</gene>
<dbReference type="InterPro" id="IPR050429">
    <property type="entry name" value="PTS_Glucose_EIICBA"/>
</dbReference>
<keyword evidence="2" id="KW-0813">Transport</keyword>
<keyword evidence="4" id="KW-0762">Sugar transport</keyword>
<reference evidence="13" key="1">
    <citation type="submission" date="2016-10" db="EMBL/GenBank/DDBJ databases">
        <authorList>
            <person name="Varghese N."/>
            <person name="Submissions S."/>
        </authorList>
    </citation>
    <scope>NUCLEOTIDE SEQUENCE [LARGE SCALE GENOMIC DNA]</scope>
    <source>
        <strain evidence="13">DSM 43163</strain>
    </source>
</reference>
<feature type="transmembrane region" description="Helical" evidence="10">
    <location>
        <begin position="193"/>
        <end position="216"/>
    </location>
</feature>
<evidence type="ECO:0000256" key="9">
    <source>
        <dbReference type="SAM" id="MobiDB-lite"/>
    </source>
</evidence>
<dbReference type="InterPro" id="IPR013013">
    <property type="entry name" value="PTS_EIIC_1"/>
</dbReference>
<feature type="transmembrane region" description="Helical" evidence="10">
    <location>
        <begin position="290"/>
        <end position="311"/>
    </location>
</feature>
<keyword evidence="5" id="KW-0598">Phosphotransferase system</keyword>
<feature type="transmembrane region" description="Helical" evidence="10">
    <location>
        <begin position="68"/>
        <end position="96"/>
    </location>
</feature>
<feature type="transmembrane region" description="Helical" evidence="10">
    <location>
        <begin position="318"/>
        <end position="336"/>
    </location>
</feature>
<keyword evidence="13" id="KW-1185">Reference proteome</keyword>
<evidence type="ECO:0000256" key="1">
    <source>
        <dbReference type="ARBA" id="ARBA00004651"/>
    </source>
</evidence>
<evidence type="ECO:0000256" key="10">
    <source>
        <dbReference type="SAM" id="Phobius"/>
    </source>
</evidence>
<evidence type="ECO:0000259" key="11">
    <source>
        <dbReference type="PROSITE" id="PS51103"/>
    </source>
</evidence>
<dbReference type="GO" id="GO:0009401">
    <property type="term" value="P:phosphoenolpyruvate-dependent sugar phosphotransferase system"/>
    <property type="evidence" value="ECO:0007669"/>
    <property type="project" value="UniProtKB-KW"/>
</dbReference>
<feature type="compositionally biased region" description="Low complexity" evidence="9">
    <location>
        <begin position="434"/>
        <end position="464"/>
    </location>
</feature>
<evidence type="ECO:0000256" key="7">
    <source>
        <dbReference type="ARBA" id="ARBA00022989"/>
    </source>
</evidence>
<dbReference type="GO" id="GO:0005886">
    <property type="term" value="C:plasma membrane"/>
    <property type="evidence" value="ECO:0007669"/>
    <property type="project" value="UniProtKB-SubCell"/>
</dbReference>
<dbReference type="GO" id="GO:0090563">
    <property type="term" value="F:protein-phosphocysteine-sugar phosphotransferase activity"/>
    <property type="evidence" value="ECO:0007669"/>
    <property type="project" value="TreeGrafter"/>
</dbReference>
<evidence type="ECO:0000256" key="4">
    <source>
        <dbReference type="ARBA" id="ARBA00022597"/>
    </source>
</evidence>
<name>A0A1H5W923_9ACTN</name>
<comment type="subcellular location">
    <subcellularLocation>
        <location evidence="1">Cell membrane</location>
        <topology evidence="1">Multi-pass membrane protein</topology>
    </subcellularLocation>
</comment>
<dbReference type="Pfam" id="PF02378">
    <property type="entry name" value="PTS_EIIC"/>
    <property type="match status" value="1"/>
</dbReference>
<dbReference type="EMBL" id="FNVO01000002">
    <property type="protein sequence ID" value="SEF95890.1"/>
    <property type="molecule type" value="Genomic_DNA"/>
</dbReference>
<keyword evidence="3" id="KW-1003">Cell membrane</keyword>
<feature type="transmembrane region" description="Helical" evidence="10">
    <location>
        <begin position="156"/>
        <end position="173"/>
    </location>
</feature>
<dbReference type="PANTHER" id="PTHR30009:SF4">
    <property type="entry name" value="PTS SYSTEM N-ACETYLGLUCOSAMINE-SPECIFIC EIICBA COMPONENT"/>
    <property type="match status" value="1"/>
</dbReference>
<keyword evidence="7 10" id="KW-1133">Transmembrane helix</keyword>
<proteinExistence type="predicted"/>
<evidence type="ECO:0000313" key="12">
    <source>
        <dbReference type="EMBL" id="SEF95890.1"/>
    </source>
</evidence>
<accession>A0A1H5W923</accession>
<feature type="transmembrane region" description="Helical" evidence="10">
    <location>
        <begin position="342"/>
        <end position="366"/>
    </location>
</feature>
<dbReference type="PROSITE" id="PS51103">
    <property type="entry name" value="PTS_EIIC_TYPE_1"/>
    <property type="match status" value="1"/>
</dbReference>
<dbReference type="GO" id="GO:0015764">
    <property type="term" value="P:N-acetylglucosamine transport"/>
    <property type="evidence" value="ECO:0007669"/>
    <property type="project" value="TreeGrafter"/>
</dbReference>
<evidence type="ECO:0000256" key="8">
    <source>
        <dbReference type="ARBA" id="ARBA00023136"/>
    </source>
</evidence>
<dbReference type="Proteomes" id="UP000236723">
    <property type="component" value="Unassembled WGS sequence"/>
</dbReference>
<keyword evidence="6 10" id="KW-0812">Transmembrane</keyword>
<feature type="domain" description="PTS EIIC type-1" evidence="11">
    <location>
        <begin position="17"/>
        <end position="430"/>
    </location>
</feature>
<dbReference type="GO" id="GO:0008982">
    <property type="term" value="F:protein-N(PI)-phosphohistidine-sugar phosphotransferase activity"/>
    <property type="evidence" value="ECO:0007669"/>
    <property type="project" value="InterPro"/>
</dbReference>
<evidence type="ECO:0000256" key="5">
    <source>
        <dbReference type="ARBA" id="ARBA00022683"/>
    </source>
</evidence>
<dbReference type="PANTHER" id="PTHR30009">
    <property type="entry name" value="CYTOCHROME C-TYPE SYNTHESIS PROTEIN AND PTS TRANSMEMBRANE COMPONENT"/>
    <property type="match status" value="1"/>
</dbReference>
<feature type="transmembrane region" description="Helical" evidence="10">
    <location>
        <begin position="396"/>
        <end position="418"/>
    </location>
</feature>
<dbReference type="InterPro" id="IPR003352">
    <property type="entry name" value="PTS_EIIC"/>
</dbReference>
<evidence type="ECO:0000313" key="13">
    <source>
        <dbReference type="Proteomes" id="UP000236723"/>
    </source>
</evidence>
<keyword evidence="8 10" id="KW-0472">Membrane</keyword>
<evidence type="ECO:0000256" key="2">
    <source>
        <dbReference type="ARBA" id="ARBA00022448"/>
    </source>
</evidence>
<evidence type="ECO:0000256" key="3">
    <source>
        <dbReference type="ARBA" id="ARBA00022475"/>
    </source>
</evidence>
<feature type="region of interest" description="Disordered" evidence="9">
    <location>
        <begin position="427"/>
        <end position="472"/>
    </location>
</feature>
<dbReference type="OrthoDB" id="9797715at2"/>
<organism evidence="12 13">
    <name type="scientific">Thermomonospora echinospora</name>
    <dbReference type="NCBI Taxonomy" id="1992"/>
    <lineage>
        <taxon>Bacteria</taxon>
        <taxon>Bacillati</taxon>
        <taxon>Actinomycetota</taxon>
        <taxon>Actinomycetes</taxon>
        <taxon>Streptosporangiales</taxon>
        <taxon>Thermomonosporaceae</taxon>
        <taxon>Thermomonospora</taxon>
    </lineage>
</organism>